<keyword evidence="2" id="KW-0378">Hydrolase</keyword>
<name>A0A252CG18_9LACT</name>
<comment type="caution">
    <text evidence="5">The sequence shown here is derived from an EMBL/GenBank/DDBJ whole genome shotgun (WGS) entry which is preliminary data.</text>
</comment>
<dbReference type="EMBL" id="MUIZ01000001">
    <property type="protein sequence ID" value="OUK05289.1"/>
    <property type="molecule type" value="Genomic_DNA"/>
</dbReference>
<dbReference type="InterPro" id="IPR051056">
    <property type="entry name" value="Glycosyl_Hydrolase_73"/>
</dbReference>
<dbReference type="PANTHER" id="PTHR33308">
    <property type="entry name" value="PEPTIDOGLYCAN HYDROLASE FLGJ"/>
    <property type="match status" value="1"/>
</dbReference>
<dbReference type="Pfam" id="PF01832">
    <property type="entry name" value="Glucosaminidase"/>
    <property type="match status" value="1"/>
</dbReference>
<evidence type="ECO:0000259" key="4">
    <source>
        <dbReference type="SMART" id="SM00047"/>
    </source>
</evidence>
<dbReference type="PANTHER" id="PTHR33308:SF10">
    <property type="entry name" value="EXO-GLUCOSAMINIDASE LYTG"/>
    <property type="match status" value="1"/>
</dbReference>
<evidence type="ECO:0000313" key="6">
    <source>
        <dbReference type="Proteomes" id="UP000194606"/>
    </source>
</evidence>
<dbReference type="SMART" id="SM00047">
    <property type="entry name" value="LYZ2"/>
    <property type="match status" value="1"/>
</dbReference>
<dbReference type="AlphaFoldDB" id="A0A252CG18"/>
<keyword evidence="3" id="KW-0812">Transmembrane</keyword>
<proteinExistence type="inferred from homology"/>
<dbReference type="Gene3D" id="4.10.80.30">
    <property type="entry name" value="DNA polymerase, domain 6"/>
    <property type="match status" value="1"/>
</dbReference>
<dbReference type="Proteomes" id="UP000194606">
    <property type="component" value="Unassembled WGS sequence"/>
</dbReference>
<evidence type="ECO:0000256" key="1">
    <source>
        <dbReference type="ARBA" id="ARBA00010266"/>
    </source>
</evidence>
<evidence type="ECO:0000313" key="5">
    <source>
        <dbReference type="EMBL" id="OUK05289.1"/>
    </source>
</evidence>
<dbReference type="GO" id="GO:0004040">
    <property type="term" value="F:amidase activity"/>
    <property type="evidence" value="ECO:0007669"/>
    <property type="project" value="InterPro"/>
</dbReference>
<keyword evidence="3" id="KW-0472">Membrane</keyword>
<dbReference type="Gene3D" id="1.10.530.10">
    <property type="match status" value="1"/>
</dbReference>
<sequence>MWKLFYLCSKAKLLAYFSSITSVEPIHKLRLFCYTSDMTYDKKRRKATSKIRSFFRIILQLLIFLFVAANLLNFRVIQTSDNRNDTELANQVETITEYNFIRTIAPYAQESQEKYNVLASLTLAQAALESNFGQSGLAAKYYNLFGIKAYGNVPTVTLETKEFENDKWVTVKAQFRVYDGWKESVEGHAYLFTKGTTWNPKQYASVLAAKNYKEAAKAVQTSGYATDPAYTEKLIQMIESYGLDQYDKI</sequence>
<reference evidence="5 6" key="1">
    <citation type="submission" date="2017-02" db="EMBL/GenBank/DDBJ databases">
        <authorList>
            <person name="Peterson S.W."/>
        </authorList>
    </citation>
    <scope>NUCLEOTIDE SEQUENCE [LARGE SCALE GENOMIC DNA]</scope>
    <source>
        <strain evidence="5">159469</strain>
    </source>
</reference>
<dbReference type="InterPro" id="IPR002901">
    <property type="entry name" value="MGlyc_endo_b_GlcNAc-like_dom"/>
</dbReference>
<accession>A0A252CG18</accession>
<evidence type="ECO:0000256" key="2">
    <source>
        <dbReference type="ARBA" id="ARBA00022801"/>
    </source>
</evidence>
<feature type="transmembrane region" description="Helical" evidence="3">
    <location>
        <begin position="53"/>
        <end position="72"/>
    </location>
</feature>
<gene>
    <name evidence="5" type="ORF">BZZ03_00815</name>
</gene>
<comment type="similarity">
    <text evidence="1">Belongs to the glycosyl hydrolase 73 family.</text>
</comment>
<dbReference type="PRINTS" id="PR01002">
    <property type="entry name" value="FLGFLGJ"/>
</dbReference>
<feature type="domain" description="Mannosyl-glycoprotein endo-beta-N-acetylglucosamidase-like" evidence="4">
    <location>
        <begin position="85"/>
        <end position="247"/>
    </location>
</feature>
<evidence type="ECO:0000256" key="3">
    <source>
        <dbReference type="SAM" id="Phobius"/>
    </source>
</evidence>
<protein>
    <submittedName>
        <fullName evidence="5">N-acetyl-muramidase</fullName>
    </submittedName>
</protein>
<keyword evidence="3" id="KW-1133">Transmembrane helix</keyword>
<organism evidence="5 6">
    <name type="scientific">Lactococcus petauri</name>
    <dbReference type="NCBI Taxonomy" id="1940789"/>
    <lineage>
        <taxon>Bacteria</taxon>
        <taxon>Bacillati</taxon>
        <taxon>Bacillota</taxon>
        <taxon>Bacilli</taxon>
        <taxon>Lactobacillales</taxon>
        <taxon>Streptococcaceae</taxon>
        <taxon>Lactococcus</taxon>
    </lineage>
</organism>